<dbReference type="AlphaFoldDB" id="D7BHK0"/>
<dbReference type="Pfam" id="PF01022">
    <property type="entry name" value="HTH_5"/>
    <property type="match status" value="1"/>
</dbReference>
<feature type="domain" description="HTH arsR-type" evidence="4">
    <location>
        <begin position="1"/>
        <end position="94"/>
    </location>
</feature>
<protein>
    <submittedName>
        <fullName evidence="5">Transcriptional regulator, ArsR family</fullName>
    </submittedName>
</protein>
<keyword evidence="2" id="KW-0238">DNA-binding</keyword>
<dbReference type="STRING" id="526227.Mesil_0296"/>
<dbReference type="PRINTS" id="PR00778">
    <property type="entry name" value="HTHARSR"/>
</dbReference>
<dbReference type="InterPro" id="IPR018656">
    <property type="entry name" value="DUF2087"/>
</dbReference>
<dbReference type="eggNOG" id="COG3860">
    <property type="taxonomic scope" value="Bacteria"/>
</dbReference>
<dbReference type="Proteomes" id="UP000001916">
    <property type="component" value="Chromosome"/>
</dbReference>
<dbReference type="RefSeq" id="WP_013156845.1">
    <property type="nucleotide sequence ID" value="NC_014212.1"/>
</dbReference>
<evidence type="ECO:0000259" key="4">
    <source>
        <dbReference type="PROSITE" id="PS50987"/>
    </source>
</evidence>
<dbReference type="HOGENOM" id="CLU_097806_1_1_0"/>
<dbReference type="CDD" id="cd00090">
    <property type="entry name" value="HTH_ARSR"/>
    <property type="match status" value="1"/>
</dbReference>
<dbReference type="eggNOG" id="COG0640">
    <property type="taxonomic scope" value="Bacteria"/>
</dbReference>
<dbReference type="InterPro" id="IPR001845">
    <property type="entry name" value="HTH_ArsR_DNA-bd_dom"/>
</dbReference>
<dbReference type="InterPro" id="IPR012318">
    <property type="entry name" value="HTH_CRP"/>
</dbReference>
<evidence type="ECO:0000256" key="2">
    <source>
        <dbReference type="ARBA" id="ARBA00023125"/>
    </source>
</evidence>
<sequence>METINQTLLGFFQALADANRLRIVGVLAQGPQTVEQISALLGLGMSTTSHHLRKLAKAGLVEARADGHYSVYSLRTQTLEELAKNLLSRETLPRLAGELDMDAYDRKVLETFTDAEGRITAIPSQNKKFLVLLRYVLEAFEKGQRYSEKEVNAILERYHEDTALLRRALVDYGYMQREGGGKAYWRVG</sequence>
<accession>D7BHK0</accession>
<dbReference type="GO" id="GO:0003700">
    <property type="term" value="F:DNA-binding transcription factor activity"/>
    <property type="evidence" value="ECO:0007669"/>
    <property type="project" value="InterPro"/>
</dbReference>
<dbReference type="InterPro" id="IPR036390">
    <property type="entry name" value="WH_DNA-bd_sf"/>
</dbReference>
<dbReference type="PANTHER" id="PTHR33154:SF33">
    <property type="entry name" value="TRANSCRIPTIONAL REPRESSOR SDPR"/>
    <property type="match status" value="1"/>
</dbReference>
<evidence type="ECO:0000256" key="3">
    <source>
        <dbReference type="ARBA" id="ARBA00023163"/>
    </source>
</evidence>
<dbReference type="PROSITE" id="PS50987">
    <property type="entry name" value="HTH_ARSR_2"/>
    <property type="match status" value="1"/>
</dbReference>
<dbReference type="SMART" id="SM00419">
    <property type="entry name" value="HTH_CRP"/>
    <property type="match status" value="1"/>
</dbReference>
<gene>
    <name evidence="5" type="ordered locus">Mesil_0296</name>
</gene>
<evidence type="ECO:0000256" key="1">
    <source>
        <dbReference type="ARBA" id="ARBA00023015"/>
    </source>
</evidence>
<dbReference type="GO" id="GO:0003677">
    <property type="term" value="F:DNA binding"/>
    <property type="evidence" value="ECO:0007669"/>
    <property type="project" value="UniProtKB-KW"/>
</dbReference>
<dbReference type="EMBL" id="CP002042">
    <property type="protein sequence ID" value="ADH62238.1"/>
    <property type="molecule type" value="Genomic_DNA"/>
</dbReference>
<keyword evidence="6" id="KW-1185">Reference proteome</keyword>
<organism evidence="5 6">
    <name type="scientific">Allomeiothermus silvanus (strain ATCC 700542 / DSM 9946 / NBRC 106475 / NCIMB 13440 / VI-R2)</name>
    <name type="common">Thermus silvanus</name>
    <dbReference type="NCBI Taxonomy" id="526227"/>
    <lineage>
        <taxon>Bacteria</taxon>
        <taxon>Thermotogati</taxon>
        <taxon>Deinococcota</taxon>
        <taxon>Deinococci</taxon>
        <taxon>Thermales</taxon>
        <taxon>Thermaceae</taxon>
        <taxon>Allomeiothermus</taxon>
    </lineage>
</organism>
<proteinExistence type="predicted"/>
<dbReference type="PANTHER" id="PTHR33154">
    <property type="entry name" value="TRANSCRIPTIONAL REGULATOR, ARSR FAMILY"/>
    <property type="match status" value="1"/>
</dbReference>
<keyword evidence="3" id="KW-0804">Transcription</keyword>
<dbReference type="InterPro" id="IPR051081">
    <property type="entry name" value="HTH_MetalResp_TranReg"/>
</dbReference>
<dbReference type="KEGG" id="msv:Mesil_0296"/>
<evidence type="ECO:0000313" key="6">
    <source>
        <dbReference type="Proteomes" id="UP000001916"/>
    </source>
</evidence>
<reference evidence="5 6" key="1">
    <citation type="journal article" date="2010" name="Stand. Genomic Sci.">
        <title>Complete genome sequence of Meiothermus silvanus type strain (VI-R2).</title>
        <authorList>
            <person name="Sikorski J."/>
            <person name="Tindall B.J."/>
            <person name="Lowry S."/>
            <person name="Lucas S."/>
            <person name="Nolan M."/>
            <person name="Copeland A."/>
            <person name="Glavina Del Rio T."/>
            <person name="Tice H."/>
            <person name="Cheng J.F."/>
            <person name="Han C."/>
            <person name="Pitluck S."/>
            <person name="Liolios K."/>
            <person name="Ivanova N."/>
            <person name="Mavromatis K."/>
            <person name="Mikhailova N."/>
            <person name="Pati A."/>
            <person name="Goodwin L."/>
            <person name="Chen A."/>
            <person name="Palaniappan K."/>
            <person name="Land M."/>
            <person name="Hauser L."/>
            <person name="Chang Y.J."/>
            <person name="Jeffries C.D."/>
            <person name="Rohde M."/>
            <person name="Goker M."/>
            <person name="Woyke T."/>
            <person name="Bristow J."/>
            <person name="Eisen J.A."/>
            <person name="Markowitz V."/>
            <person name="Hugenholtz P."/>
            <person name="Kyrpides N.C."/>
            <person name="Klenk H.P."/>
            <person name="Lapidus A."/>
        </authorList>
    </citation>
    <scope>NUCLEOTIDE SEQUENCE [LARGE SCALE GENOMIC DNA]</scope>
    <source>
        <strain evidence="6">ATCC 700542 / DSM 9946 / VI-R2</strain>
    </source>
</reference>
<dbReference type="NCBIfam" id="NF033788">
    <property type="entry name" value="HTH_metalloreg"/>
    <property type="match status" value="1"/>
</dbReference>
<dbReference type="Gene3D" id="1.10.10.10">
    <property type="entry name" value="Winged helix-like DNA-binding domain superfamily/Winged helix DNA-binding domain"/>
    <property type="match status" value="1"/>
</dbReference>
<dbReference type="InterPro" id="IPR036388">
    <property type="entry name" value="WH-like_DNA-bd_sf"/>
</dbReference>
<dbReference type="SMART" id="SM00418">
    <property type="entry name" value="HTH_ARSR"/>
    <property type="match status" value="1"/>
</dbReference>
<dbReference type="SUPFAM" id="SSF46785">
    <property type="entry name" value="Winged helix' DNA-binding domain"/>
    <property type="match status" value="1"/>
</dbReference>
<dbReference type="InterPro" id="IPR011991">
    <property type="entry name" value="ArsR-like_HTH"/>
</dbReference>
<dbReference type="Pfam" id="PF09860">
    <property type="entry name" value="DUF2087"/>
    <property type="match status" value="1"/>
</dbReference>
<name>D7BHK0_ALLS1</name>
<keyword evidence="1" id="KW-0805">Transcription regulation</keyword>
<evidence type="ECO:0000313" key="5">
    <source>
        <dbReference type="EMBL" id="ADH62238.1"/>
    </source>
</evidence>